<feature type="active site" evidence="5">
    <location>
        <position position="198"/>
    </location>
</feature>
<dbReference type="InterPro" id="IPR024925">
    <property type="entry name" value="Malonyl_CoA-ACP_transAc"/>
</dbReference>
<dbReference type="GO" id="GO:0005829">
    <property type="term" value="C:cytosol"/>
    <property type="evidence" value="ECO:0007669"/>
    <property type="project" value="TreeGrafter"/>
</dbReference>
<evidence type="ECO:0000256" key="1">
    <source>
        <dbReference type="ARBA" id="ARBA00022679"/>
    </source>
</evidence>
<gene>
    <name evidence="7" type="ORF">Theba_0554</name>
</gene>
<dbReference type="SUPFAM" id="SSF55048">
    <property type="entry name" value="Probable ACP-binding domain of malonyl-CoA ACP transacylase"/>
    <property type="match status" value="1"/>
</dbReference>
<keyword evidence="2 4" id="KW-0012">Acyltransferase</keyword>
<dbReference type="Proteomes" id="UP000002881">
    <property type="component" value="Chromosome"/>
</dbReference>
<dbReference type="HOGENOM" id="CLU_030558_0_1_0"/>
<keyword evidence="8" id="KW-1185">Reference proteome</keyword>
<keyword evidence="1 4" id="KW-0808">Transferase</keyword>
<dbReference type="KEGG" id="mpg:Theba_0554"/>
<evidence type="ECO:0000313" key="8">
    <source>
        <dbReference type="Proteomes" id="UP000002881"/>
    </source>
</evidence>
<dbReference type="NCBIfam" id="TIGR00128">
    <property type="entry name" value="fabD"/>
    <property type="match status" value="1"/>
</dbReference>
<dbReference type="GO" id="GO:0004314">
    <property type="term" value="F:[acyl-carrier-protein] S-malonyltransferase activity"/>
    <property type="evidence" value="ECO:0007669"/>
    <property type="project" value="UniProtKB-EC"/>
</dbReference>
<dbReference type="InterPro" id="IPR004410">
    <property type="entry name" value="Malonyl_CoA-ACP_transAc_FabD"/>
</dbReference>
<feature type="domain" description="Malonyl-CoA:ACP transacylase (MAT)" evidence="6">
    <location>
        <begin position="5"/>
        <end position="305"/>
    </location>
</feature>
<dbReference type="EMBL" id="CP003532">
    <property type="protein sequence ID" value="AFK06277.1"/>
    <property type="molecule type" value="Genomic_DNA"/>
</dbReference>
<dbReference type="eggNOG" id="COG0331">
    <property type="taxonomic scope" value="Bacteria"/>
</dbReference>
<dbReference type="PIRSF" id="PIRSF000446">
    <property type="entry name" value="Mct"/>
    <property type="match status" value="1"/>
</dbReference>
<dbReference type="RefSeq" id="WP_014730374.1">
    <property type="nucleotide sequence ID" value="NC_017934.1"/>
</dbReference>
<dbReference type="FunFam" id="3.30.70.250:FF:000001">
    <property type="entry name" value="Malonyl CoA-acyl carrier protein transacylase"/>
    <property type="match status" value="1"/>
</dbReference>
<comment type="similarity">
    <text evidence="4">Belongs to the fabD family.</text>
</comment>
<dbReference type="GO" id="GO:0006633">
    <property type="term" value="P:fatty acid biosynthetic process"/>
    <property type="evidence" value="ECO:0007669"/>
    <property type="project" value="TreeGrafter"/>
</dbReference>
<dbReference type="SMART" id="SM00827">
    <property type="entry name" value="PKS_AT"/>
    <property type="match status" value="1"/>
</dbReference>
<dbReference type="STRING" id="660470.Theba_0554"/>
<evidence type="ECO:0000256" key="4">
    <source>
        <dbReference type="PIRNR" id="PIRNR000446"/>
    </source>
</evidence>
<reference evidence="7 8" key="1">
    <citation type="journal article" date="2012" name="Genome Biol. Evol.">
        <title>Genome Sequence of the Mesophilic Thermotogales Bacterium Mesotoga prima MesG1.Ag.4.2 Reveals the Largest Thermotogales Genome To Date.</title>
        <authorList>
            <person name="Zhaxybayeva O."/>
            <person name="Swithers K.S."/>
            <person name="Foght J."/>
            <person name="Green A.G."/>
            <person name="Bruce D."/>
            <person name="Detter C."/>
            <person name="Han S."/>
            <person name="Teshima H."/>
            <person name="Han J."/>
            <person name="Woyke T."/>
            <person name="Pitluck S."/>
            <person name="Nolan M."/>
            <person name="Ivanova N."/>
            <person name="Pati A."/>
            <person name="Land M.L."/>
            <person name="Dlutek M."/>
            <person name="Doolittle W.F."/>
            <person name="Noll K.M."/>
            <person name="Nesbo C.L."/>
        </authorList>
    </citation>
    <scope>NUCLEOTIDE SEQUENCE [LARGE SCALE GENOMIC DNA]</scope>
    <source>
        <strain evidence="8">mesG1.Ag.4.2</strain>
    </source>
</reference>
<evidence type="ECO:0000256" key="3">
    <source>
        <dbReference type="ARBA" id="ARBA00048462"/>
    </source>
</evidence>
<dbReference type="AlphaFoldDB" id="I2F2X4"/>
<proteinExistence type="inferred from homology"/>
<dbReference type="InterPro" id="IPR016036">
    <property type="entry name" value="Malonyl_transacylase_ACP-bd"/>
</dbReference>
<organism evidence="7 8">
    <name type="scientific">Mesotoga prima MesG1.Ag.4.2</name>
    <dbReference type="NCBI Taxonomy" id="660470"/>
    <lineage>
        <taxon>Bacteria</taxon>
        <taxon>Thermotogati</taxon>
        <taxon>Thermotogota</taxon>
        <taxon>Thermotogae</taxon>
        <taxon>Kosmotogales</taxon>
        <taxon>Kosmotogaceae</taxon>
        <taxon>Mesotoga</taxon>
    </lineage>
</organism>
<protein>
    <recommendedName>
        <fullName evidence="4">Malonyl CoA-acyl carrier protein transacylase</fullName>
        <ecNumber evidence="4">2.3.1.39</ecNumber>
    </recommendedName>
</protein>
<sequence>MVAWIFPGQGSQYVGMGKSFCDESPLFREFLELSGQLLGFDMLTMMLEGQEDELKLTHNAQPAILSLSIAISDALIERWGKPDICAGLSLGEFSALVVAGTLRYADALRLVRLRGTAMQQMMSSEDGTMAAIIGLPEKVVEEICLEISSSEEVIVANYNCPGQVVISGLSEKVRSAMNKAMEKGAKKCVELSVSAPFHSRYLRPVGEVLREFLNGIDVKPPEIPVISNVTGGLFPKDPNAIRELLIEQAYSPVKWEQSIRKMIELGADRFVEVGPGKVLSGFMKKIDRSVSVESTENEGLGILKELQEIKN</sequence>
<accession>I2F2X4</accession>
<dbReference type="InterPro" id="IPR016035">
    <property type="entry name" value="Acyl_Trfase/lysoPLipase"/>
</dbReference>
<evidence type="ECO:0000259" key="6">
    <source>
        <dbReference type="SMART" id="SM00827"/>
    </source>
</evidence>
<dbReference type="SUPFAM" id="SSF52151">
    <property type="entry name" value="FabD/lysophospholipase-like"/>
    <property type="match status" value="1"/>
</dbReference>
<dbReference type="EC" id="2.3.1.39" evidence="4"/>
<dbReference type="PANTHER" id="PTHR42681">
    <property type="entry name" value="MALONYL-COA-ACYL CARRIER PROTEIN TRANSACYLASE, MITOCHONDRIAL"/>
    <property type="match status" value="1"/>
</dbReference>
<evidence type="ECO:0000313" key="7">
    <source>
        <dbReference type="EMBL" id="AFK06277.1"/>
    </source>
</evidence>
<name>I2F2X4_9BACT</name>
<dbReference type="InterPro" id="IPR014043">
    <property type="entry name" value="Acyl_transferase_dom"/>
</dbReference>
<dbReference type="GeneID" id="87106404"/>
<dbReference type="Gene3D" id="3.30.70.250">
    <property type="entry name" value="Malonyl-CoA ACP transacylase, ACP-binding"/>
    <property type="match status" value="1"/>
</dbReference>
<evidence type="ECO:0000256" key="5">
    <source>
        <dbReference type="PIRSR" id="PIRSR000446-1"/>
    </source>
</evidence>
<feature type="active site" evidence="5">
    <location>
        <position position="89"/>
    </location>
</feature>
<dbReference type="Pfam" id="PF00698">
    <property type="entry name" value="Acyl_transf_1"/>
    <property type="match status" value="1"/>
</dbReference>
<dbReference type="Gene3D" id="3.40.366.10">
    <property type="entry name" value="Malonyl-Coenzyme A Acyl Carrier Protein, domain 2"/>
    <property type="match status" value="1"/>
</dbReference>
<dbReference type="PANTHER" id="PTHR42681:SF1">
    <property type="entry name" value="MALONYL-COA-ACYL CARRIER PROTEIN TRANSACYLASE, MITOCHONDRIAL"/>
    <property type="match status" value="1"/>
</dbReference>
<comment type="catalytic activity">
    <reaction evidence="3 4">
        <text>holo-[ACP] + malonyl-CoA = malonyl-[ACP] + CoA</text>
        <dbReference type="Rhea" id="RHEA:41792"/>
        <dbReference type="Rhea" id="RHEA-COMP:9623"/>
        <dbReference type="Rhea" id="RHEA-COMP:9685"/>
        <dbReference type="ChEBI" id="CHEBI:57287"/>
        <dbReference type="ChEBI" id="CHEBI:57384"/>
        <dbReference type="ChEBI" id="CHEBI:64479"/>
        <dbReference type="ChEBI" id="CHEBI:78449"/>
        <dbReference type="EC" id="2.3.1.39"/>
    </reaction>
</comment>
<evidence type="ECO:0000256" key="2">
    <source>
        <dbReference type="ARBA" id="ARBA00023315"/>
    </source>
</evidence>
<dbReference type="InterPro" id="IPR001227">
    <property type="entry name" value="Ac_transferase_dom_sf"/>
</dbReference>
<dbReference type="InterPro" id="IPR050858">
    <property type="entry name" value="Mal-CoA-ACP_Trans/PKS_FabD"/>
</dbReference>